<gene>
    <name evidence="1" type="ORF">LC586_26285</name>
</gene>
<organism evidence="1 2">
    <name type="scientific">Nostoc favosum CHAB5714</name>
    <dbReference type="NCBI Taxonomy" id="2780399"/>
    <lineage>
        <taxon>Bacteria</taxon>
        <taxon>Bacillati</taxon>
        <taxon>Cyanobacteriota</taxon>
        <taxon>Cyanophyceae</taxon>
        <taxon>Nostocales</taxon>
        <taxon>Nostocaceae</taxon>
        <taxon>Nostoc</taxon>
        <taxon>Nostoc favosum</taxon>
    </lineage>
</organism>
<proteinExistence type="predicted"/>
<reference evidence="1 2" key="1">
    <citation type="journal article" date="2021" name="Microorganisms">
        <title>Genome Evolution of Filamentous Cyanobacterium Nostoc Species: From Facultative Symbiosis to Free Living.</title>
        <authorList>
            <person name="Huo D."/>
            <person name="Li H."/>
            <person name="Cai F."/>
            <person name="Guo X."/>
            <person name="Qiao Z."/>
            <person name="Wang W."/>
            <person name="Yu G."/>
            <person name="Li R."/>
        </authorList>
    </citation>
    <scope>NUCLEOTIDE SEQUENCE [LARGE SCALE GENOMIC DNA]</scope>
    <source>
        <strain evidence="1 2">CHAB 5714</strain>
    </source>
</reference>
<accession>A0ABS8IEE3</accession>
<keyword evidence="2" id="KW-1185">Reference proteome</keyword>
<evidence type="ECO:0000313" key="2">
    <source>
        <dbReference type="Proteomes" id="UP001199525"/>
    </source>
</evidence>
<evidence type="ECO:0000313" key="1">
    <source>
        <dbReference type="EMBL" id="MCC5602605.1"/>
    </source>
</evidence>
<dbReference type="EMBL" id="JAIVFQ010000054">
    <property type="protein sequence ID" value="MCC5602605.1"/>
    <property type="molecule type" value="Genomic_DNA"/>
</dbReference>
<protein>
    <submittedName>
        <fullName evidence="1">Siderophore biosynthesis protein</fullName>
    </submittedName>
</protein>
<sequence length="202" mass="23066">MNSSKIQPQEIWKGFHWSFFLNIQGLIICLRRFEVELIKGNIQQALLELQTATKLMLASGAAMQLAGSINPELYAAEIRPSMMPPEVKSHDFSGLMSWEHAVLIKVWKQLRPHFSNLPIELQPQHQNFVDAYLYLAHSHRAVCQKFGGEEAGSLRFERSCAVDTLDAFTRSRYQFLHPQVELPPLIPPMHWGETGNLVPSPY</sequence>
<dbReference type="Proteomes" id="UP001199525">
    <property type="component" value="Unassembled WGS sequence"/>
</dbReference>
<name>A0ABS8IEE3_9NOSO</name>
<dbReference type="RefSeq" id="WP_229488156.1">
    <property type="nucleotide sequence ID" value="NZ_JAIVFQ010000054.1"/>
</dbReference>
<comment type="caution">
    <text evidence="1">The sequence shown here is derived from an EMBL/GenBank/DDBJ whole genome shotgun (WGS) entry which is preliminary data.</text>
</comment>